<feature type="signal peptide" evidence="1">
    <location>
        <begin position="1"/>
        <end position="24"/>
    </location>
</feature>
<reference evidence="2 3" key="1">
    <citation type="journal article" date="2021" name="bioRxiv">
        <title>Chromosome-scale and haplotype-resolved genome assembly of a tetraploid potato cultivar.</title>
        <authorList>
            <person name="Sun H."/>
            <person name="Jiao W.-B."/>
            <person name="Krause K."/>
            <person name="Campoy J.A."/>
            <person name="Goel M."/>
            <person name="Folz-Donahue K."/>
            <person name="Kukat C."/>
            <person name="Huettel B."/>
            <person name="Schneeberger K."/>
        </authorList>
    </citation>
    <scope>NUCLEOTIDE SEQUENCE [LARGE SCALE GENOMIC DNA]</scope>
    <source>
        <strain evidence="2">SolTubOtavaFocal</strain>
        <tissue evidence="2">Leaves</tissue>
    </source>
</reference>
<evidence type="ECO:0000313" key="3">
    <source>
        <dbReference type="Proteomes" id="UP000826656"/>
    </source>
</evidence>
<evidence type="ECO:0000256" key="1">
    <source>
        <dbReference type="SAM" id="SignalP"/>
    </source>
</evidence>
<organism evidence="2 3">
    <name type="scientific">Solanum tuberosum</name>
    <name type="common">Potato</name>
    <dbReference type="NCBI Taxonomy" id="4113"/>
    <lineage>
        <taxon>Eukaryota</taxon>
        <taxon>Viridiplantae</taxon>
        <taxon>Streptophyta</taxon>
        <taxon>Embryophyta</taxon>
        <taxon>Tracheophyta</taxon>
        <taxon>Spermatophyta</taxon>
        <taxon>Magnoliopsida</taxon>
        <taxon>eudicotyledons</taxon>
        <taxon>Gunneridae</taxon>
        <taxon>Pentapetalae</taxon>
        <taxon>asterids</taxon>
        <taxon>lamiids</taxon>
        <taxon>Solanales</taxon>
        <taxon>Solanaceae</taxon>
        <taxon>Solanoideae</taxon>
        <taxon>Solaneae</taxon>
        <taxon>Solanum</taxon>
    </lineage>
</organism>
<dbReference type="EMBL" id="JAIVGD010000011">
    <property type="protein sequence ID" value="KAH0770799.1"/>
    <property type="molecule type" value="Genomic_DNA"/>
</dbReference>
<keyword evidence="3" id="KW-1185">Reference proteome</keyword>
<proteinExistence type="predicted"/>
<protein>
    <submittedName>
        <fullName evidence="2">Uncharacterized protein</fullName>
    </submittedName>
</protein>
<feature type="chain" id="PRO_5047009517" evidence="1">
    <location>
        <begin position="25"/>
        <end position="113"/>
    </location>
</feature>
<accession>A0ABQ7VQP8</accession>
<dbReference type="Proteomes" id="UP000826656">
    <property type="component" value="Unassembled WGS sequence"/>
</dbReference>
<keyword evidence="1" id="KW-0732">Signal</keyword>
<name>A0ABQ7VQP8_SOLTU</name>
<comment type="caution">
    <text evidence="2">The sequence shown here is derived from an EMBL/GenBank/DDBJ whole genome shotgun (WGS) entry which is preliminary data.</text>
</comment>
<evidence type="ECO:0000313" key="2">
    <source>
        <dbReference type="EMBL" id="KAH0770799.1"/>
    </source>
</evidence>
<gene>
    <name evidence="2" type="ORF">KY290_014780</name>
</gene>
<sequence length="113" mass="12844">MKYTNHFLLFFSLILFISIDCILKFPPGQSFDPRIFKIPEIEPLSSNMMCIDYNLSSLHRTEVISGLRSGAIVVKLKLQAYPRSELPSFTMQQVFCCTEKTEIVNGVPDALIP</sequence>